<name>A0A5B9R4H8_9BACT</name>
<gene>
    <name evidence="7" type="ORF">UC8_33810</name>
</gene>
<feature type="transmembrane region" description="Helical" evidence="5">
    <location>
        <begin position="259"/>
        <end position="279"/>
    </location>
</feature>
<feature type="transmembrane region" description="Helical" evidence="5">
    <location>
        <begin position="27"/>
        <end position="44"/>
    </location>
</feature>
<sequence>MAEQAVFESLREPLDRQHARHQLVQKLAEWFVVVMAFFVPIVVVPVGERIGMSDPLLPALAVLLIFSRYRGRIDASHWLLLGFLAIAFLSLFQIHDQRYQVKAGLKWIRLVGICAPFFLGARMFVDRRLVRRAAWAFFWGGLIAILISLAVWWLQIPIRDAQQKMWYRGGGSELRAGGLVGETTHFGHLTATWITLVGSCLILARPTKHWKWLLVVLLGLGGFAIFAASSRSAVVNVAGTAGGIWAASRYRPRSLRNSVVVGLALALLLVLSFTALQIAGRSGALPSSSRVAKQIDRFLPSESNSVNRFSSGRIDSWKRYLRIAGNHVVLGCGYKNSPSLIPGRVPDNSVLSTLLETGVLGVAALTSFAIVLMLSLAKLGMAGNRYALLLVGVWCGQLLQAFLGDTYTLWLSMPVLYLITGLVLQLPAADDEFRDGPMWQEAR</sequence>
<evidence type="ECO:0000313" key="8">
    <source>
        <dbReference type="Proteomes" id="UP000325286"/>
    </source>
</evidence>
<protein>
    <submittedName>
        <fullName evidence="7">O-Antigen ligase</fullName>
    </submittedName>
</protein>
<dbReference type="KEGG" id="rul:UC8_33810"/>
<dbReference type="RefSeq" id="WP_068133485.1">
    <property type="nucleotide sequence ID" value="NZ_CP042914.1"/>
</dbReference>
<reference evidence="7 8" key="1">
    <citation type="submission" date="2019-08" db="EMBL/GenBank/DDBJ databases">
        <title>Deep-cultivation of Planctomycetes and their phenomic and genomic characterization uncovers novel biology.</title>
        <authorList>
            <person name="Wiegand S."/>
            <person name="Jogler M."/>
            <person name="Boedeker C."/>
            <person name="Pinto D."/>
            <person name="Vollmers J."/>
            <person name="Rivas-Marin E."/>
            <person name="Kohn T."/>
            <person name="Peeters S.H."/>
            <person name="Heuer A."/>
            <person name="Rast P."/>
            <person name="Oberbeckmann S."/>
            <person name="Bunk B."/>
            <person name="Jeske O."/>
            <person name="Meyerdierks A."/>
            <person name="Storesund J.E."/>
            <person name="Kallscheuer N."/>
            <person name="Luecker S."/>
            <person name="Lage O.M."/>
            <person name="Pohl T."/>
            <person name="Merkel B.J."/>
            <person name="Hornburger P."/>
            <person name="Mueller R.-W."/>
            <person name="Bruemmer F."/>
            <person name="Labrenz M."/>
            <person name="Spormann A.M."/>
            <person name="Op den Camp H."/>
            <person name="Overmann J."/>
            <person name="Amann R."/>
            <person name="Jetten M.S.M."/>
            <person name="Mascher T."/>
            <person name="Medema M.H."/>
            <person name="Devos D.P."/>
            <person name="Kaster A.-K."/>
            <person name="Ovreas L."/>
            <person name="Rohde M."/>
            <person name="Galperin M.Y."/>
            <person name="Jogler C."/>
        </authorList>
    </citation>
    <scope>NUCLEOTIDE SEQUENCE [LARGE SCALE GENOMIC DNA]</scope>
    <source>
        <strain evidence="7 8">UC8</strain>
    </source>
</reference>
<keyword evidence="3 5" id="KW-1133">Transmembrane helix</keyword>
<feature type="transmembrane region" description="Helical" evidence="5">
    <location>
        <begin position="210"/>
        <end position="227"/>
    </location>
</feature>
<organism evidence="7 8">
    <name type="scientific">Roseimaritima ulvae</name>
    <dbReference type="NCBI Taxonomy" id="980254"/>
    <lineage>
        <taxon>Bacteria</taxon>
        <taxon>Pseudomonadati</taxon>
        <taxon>Planctomycetota</taxon>
        <taxon>Planctomycetia</taxon>
        <taxon>Pirellulales</taxon>
        <taxon>Pirellulaceae</taxon>
        <taxon>Roseimaritima</taxon>
    </lineage>
</organism>
<evidence type="ECO:0000256" key="3">
    <source>
        <dbReference type="ARBA" id="ARBA00022989"/>
    </source>
</evidence>
<evidence type="ECO:0000256" key="1">
    <source>
        <dbReference type="ARBA" id="ARBA00004141"/>
    </source>
</evidence>
<dbReference type="Pfam" id="PF04932">
    <property type="entry name" value="Wzy_C"/>
    <property type="match status" value="1"/>
</dbReference>
<evidence type="ECO:0000313" key="7">
    <source>
        <dbReference type="EMBL" id="QEG41361.1"/>
    </source>
</evidence>
<dbReference type="Proteomes" id="UP000325286">
    <property type="component" value="Chromosome"/>
</dbReference>
<feature type="transmembrane region" description="Helical" evidence="5">
    <location>
        <begin position="409"/>
        <end position="429"/>
    </location>
</feature>
<accession>A0A5B9R4H8</accession>
<dbReference type="PANTHER" id="PTHR37422:SF13">
    <property type="entry name" value="LIPOPOLYSACCHARIDE BIOSYNTHESIS PROTEIN PA4999-RELATED"/>
    <property type="match status" value="1"/>
</dbReference>
<feature type="transmembrane region" description="Helical" evidence="5">
    <location>
        <begin position="137"/>
        <end position="156"/>
    </location>
</feature>
<dbReference type="PANTHER" id="PTHR37422">
    <property type="entry name" value="TEICHURONIC ACID BIOSYNTHESIS PROTEIN TUAE"/>
    <property type="match status" value="1"/>
</dbReference>
<dbReference type="EMBL" id="CP042914">
    <property type="protein sequence ID" value="QEG41361.1"/>
    <property type="molecule type" value="Genomic_DNA"/>
</dbReference>
<evidence type="ECO:0000256" key="2">
    <source>
        <dbReference type="ARBA" id="ARBA00022692"/>
    </source>
</evidence>
<proteinExistence type="predicted"/>
<dbReference type="AlphaFoldDB" id="A0A5B9R4H8"/>
<feature type="domain" description="O-antigen ligase-related" evidence="6">
    <location>
        <begin position="218"/>
        <end position="365"/>
    </location>
</feature>
<feature type="transmembrane region" description="Helical" evidence="5">
    <location>
        <begin position="354"/>
        <end position="374"/>
    </location>
</feature>
<dbReference type="GO" id="GO:0016020">
    <property type="term" value="C:membrane"/>
    <property type="evidence" value="ECO:0007669"/>
    <property type="project" value="UniProtKB-SubCell"/>
</dbReference>
<feature type="transmembrane region" description="Helical" evidence="5">
    <location>
        <begin position="107"/>
        <end position="125"/>
    </location>
</feature>
<dbReference type="InterPro" id="IPR007016">
    <property type="entry name" value="O-antigen_ligase-rel_domated"/>
</dbReference>
<evidence type="ECO:0000256" key="5">
    <source>
        <dbReference type="SAM" id="Phobius"/>
    </source>
</evidence>
<feature type="transmembrane region" description="Helical" evidence="5">
    <location>
        <begin position="386"/>
        <end position="403"/>
    </location>
</feature>
<feature type="transmembrane region" description="Helical" evidence="5">
    <location>
        <begin position="185"/>
        <end position="203"/>
    </location>
</feature>
<evidence type="ECO:0000259" key="6">
    <source>
        <dbReference type="Pfam" id="PF04932"/>
    </source>
</evidence>
<dbReference type="OrthoDB" id="9839994at2"/>
<feature type="transmembrane region" description="Helical" evidence="5">
    <location>
        <begin position="78"/>
        <end position="95"/>
    </location>
</feature>
<keyword evidence="8" id="KW-1185">Reference proteome</keyword>
<evidence type="ECO:0000256" key="4">
    <source>
        <dbReference type="ARBA" id="ARBA00023136"/>
    </source>
</evidence>
<keyword evidence="7" id="KW-0436">Ligase</keyword>
<dbReference type="InterPro" id="IPR051533">
    <property type="entry name" value="WaaL-like"/>
</dbReference>
<dbReference type="GO" id="GO:0016874">
    <property type="term" value="F:ligase activity"/>
    <property type="evidence" value="ECO:0007669"/>
    <property type="project" value="UniProtKB-KW"/>
</dbReference>
<keyword evidence="2 5" id="KW-0812">Transmembrane</keyword>
<keyword evidence="4 5" id="KW-0472">Membrane</keyword>
<comment type="subcellular location">
    <subcellularLocation>
        <location evidence="1">Membrane</location>
        <topology evidence="1">Multi-pass membrane protein</topology>
    </subcellularLocation>
</comment>